<evidence type="ECO:0000313" key="8">
    <source>
        <dbReference type="EMBL" id="EKS42793.1"/>
    </source>
</evidence>
<dbReference type="Proteomes" id="UP000001095">
    <property type="component" value="Unassembled WGS sequence"/>
</dbReference>
<feature type="signal peptide" evidence="5">
    <location>
        <begin position="1"/>
        <end position="26"/>
    </location>
</feature>
<feature type="domain" description="C-type lysozyme inhibitor" evidence="7">
    <location>
        <begin position="127"/>
        <end position="194"/>
    </location>
</feature>
<dbReference type="AlphaFoldDB" id="K8PWT3"/>
<keyword evidence="9" id="KW-1185">Reference proteome</keyword>
<dbReference type="Pfam" id="PF09864">
    <property type="entry name" value="MliC"/>
    <property type="match status" value="1"/>
</dbReference>
<proteinExistence type="predicted"/>
<dbReference type="EMBL" id="AGWY01000001">
    <property type="protein sequence ID" value="EKS42793.1"/>
    <property type="molecule type" value="Genomic_DNA"/>
</dbReference>
<dbReference type="PATRIC" id="fig|883079.3.peg.349"/>
<keyword evidence="4" id="KW-0449">Lipoprotein</keyword>
<evidence type="ECO:0000256" key="2">
    <source>
        <dbReference type="ARBA" id="ARBA00023136"/>
    </source>
</evidence>
<evidence type="ECO:0000256" key="1">
    <source>
        <dbReference type="ARBA" id="ARBA00022729"/>
    </source>
</evidence>
<dbReference type="PANTHER" id="PTHR37549">
    <property type="entry name" value="LIPOPROTEIN LPRI"/>
    <property type="match status" value="1"/>
</dbReference>
<comment type="caution">
    <text evidence="8">The sequence shown here is derived from an EMBL/GenBank/DDBJ whole genome shotgun (WGS) entry which is preliminary data.</text>
</comment>
<dbReference type="Gene3D" id="1.20.1270.180">
    <property type="match status" value="1"/>
</dbReference>
<dbReference type="InterPro" id="IPR018660">
    <property type="entry name" value="MliC"/>
</dbReference>
<organism evidence="8 9">
    <name type="scientific">Afipia clevelandensis ATCC 49720</name>
    <dbReference type="NCBI Taxonomy" id="883079"/>
    <lineage>
        <taxon>Bacteria</taxon>
        <taxon>Pseudomonadati</taxon>
        <taxon>Pseudomonadota</taxon>
        <taxon>Alphaproteobacteria</taxon>
        <taxon>Hyphomicrobiales</taxon>
        <taxon>Nitrobacteraceae</taxon>
        <taxon>Afipia</taxon>
    </lineage>
</organism>
<dbReference type="OrthoDB" id="5974484at2"/>
<evidence type="ECO:0000259" key="6">
    <source>
        <dbReference type="Pfam" id="PF07007"/>
    </source>
</evidence>
<dbReference type="SUPFAM" id="SSF141488">
    <property type="entry name" value="YdhA-like"/>
    <property type="match status" value="1"/>
</dbReference>
<evidence type="ECO:0000259" key="7">
    <source>
        <dbReference type="Pfam" id="PF09864"/>
    </source>
</evidence>
<protein>
    <submittedName>
        <fullName evidence="8">Uncharacterized protein</fullName>
    </submittedName>
</protein>
<gene>
    <name evidence="8" type="ORF">HMPREF9696_00336</name>
</gene>
<feature type="domain" description="Lysozyme inhibitor LprI-like N-terminal" evidence="6">
    <location>
        <begin position="33"/>
        <end position="105"/>
    </location>
</feature>
<dbReference type="InterPro" id="IPR036328">
    <property type="entry name" value="MliC_sf"/>
</dbReference>
<evidence type="ECO:0000256" key="5">
    <source>
        <dbReference type="SAM" id="SignalP"/>
    </source>
</evidence>
<evidence type="ECO:0000256" key="4">
    <source>
        <dbReference type="ARBA" id="ARBA00023288"/>
    </source>
</evidence>
<accession>K8PWT3</accession>
<feature type="chain" id="PRO_5003920241" evidence="5">
    <location>
        <begin position="27"/>
        <end position="201"/>
    </location>
</feature>
<sequence>MMTRCRMIAVSAVATWMLFTASSADAAQPAFDCSKASHEVEQLICKDDALAKLDVTLATAFTDSQKNVDAQQLSELKATQRGWIKGRDDCWKATDKLQCVTSAYSDRIVTLQARYGLVMAGKSVYFDCSDAAKSEIIFTPFATDPPAASLVRGDESTTVIQRPSGSGVRYEGEFGISFWNKGREAMVKWPQDKDYTCTERK</sequence>
<dbReference type="InterPro" id="IPR052755">
    <property type="entry name" value="Lysozyme_Inhibitor_LprI"/>
</dbReference>
<evidence type="ECO:0000256" key="3">
    <source>
        <dbReference type="ARBA" id="ARBA00023139"/>
    </source>
</evidence>
<dbReference type="Pfam" id="PF07007">
    <property type="entry name" value="LprI"/>
    <property type="match status" value="1"/>
</dbReference>
<dbReference type="InterPro" id="IPR009739">
    <property type="entry name" value="LprI-like_N"/>
</dbReference>
<keyword evidence="1 5" id="KW-0732">Signal</keyword>
<keyword evidence="2" id="KW-0472">Membrane</keyword>
<dbReference type="Gene3D" id="2.40.128.200">
    <property type="match status" value="1"/>
</dbReference>
<dbReference type="RefSeq" id="WP_002711202.1">
    <property type="nucleotide sequence ID" value="NZ_KB375281.1"/>
</dbReference>
<dbReference type="HOGENOM" id="CLU_098273_0_0_5"/>
<evidence type="ECO:0000313" key="9">
    <source>
        <dbReference type="Proteomes" id="UP000001095"/>
    </source>
</evidence>
<name>K8PWT3_9BRAD</name>
<dbReference type="GO" id="GO:0005576">
    <property type="term" value="C:extracellular region"/>
    <property type="evidence" value="ECO:0007669"/>
    <property type="project" value="TreeGrafter"/>
</dbReference>
<reference evidence="8 9" key="1">
    <citation type="submission" date="2012-04" db="EMBL/GenBank/DDBJ databases">
        <title>The Genome Sequence of Afipia clevelandensis ATCC 49720.</title>
        <authorList>
            <consortium name="The Broad Institute Genome Sequencing Platform"/>
            <person name="Earl A."/>
            <person name="Ward D."/>
            <person name="Feldgarden M."/>
            <person name="Gevers D."/>
            <person name="Huys G."/>
            <person name="Walker B."/>
            <person name="Young S.K."/>
            <person name="Zeng Q."/>
            <person name="Gargeya S."/>
            <person name="Fitzgerald M."/>
            <person name="Haas B."/>
            <person name="Abouelleil A."/>
            <person name="Alvarado L."/>
            <person name="Arachchi H.M."/>
            <person name="Berlin A."/>
            <person name="Chapman S.B."/>
            <person name="Goldberg J."/>
            <person name="Griggs A."/>
            <person name="Gujja S."/>
            <person name="Hansen M."/>
            <person name="Howarth C."/>
            <person name="Imamovic A."/>
            <person name="Larimer J."/>
            <person name="McCowen C."/>
            <person name="Montmayeur A."/>
            <person name="Murphy C."/>
            <person name="Neiman D."/>
            <person name="Pearson M."/>
            <person name="Priest M."/>
            <person name="Roberts A."/>
            <person name="Saif S."/>
            <person name="Shea T."/>
            <person name="Sisk P."/>
            <person name="Sykes S."/>
            <person name="Wortman J."/>
            <person name="Nusbaum C."/>
            <person name="Birren B."/>
        </authorList>
    </citation>
    <scope>NUCLEOTIDE SEQUENCE [LARGE SCALE GENOMIC DNA]</scope>
    <source>
        <strain evidence="8 9">ATCC 49720</strain>
    </source>
</reference>
<keyword evidence="3" id="KW-0564">Palmitate</keyword>
<dbReference type="PANTHER" id="PTHR37549:SF1">
    <property type="entry name" value="LIPOPROTEIN LPRI"/>
    <property type="match status" value="1"/>
</dbReference>